<keyword evidence="1" id="KW-0812">Transmembrane</keyword>
<protein>
    <submittedName>
        <fullName evidence="2">Uncharacterized protein</fullName>
    </submittedName>
</protein>
<name>A0ABD3IP33_EUCGL</name>
<evidence type="ECO:0000313" key="3">
    <source>
        <dbReference type="Proteomes" id="UP001634007"/>
    </source>
</evidence>
<dbReference type="EMBL" id="JBJKBG010000011">
    <property type="protein sequence ID" value="KAL3716022.1"/>
    <property type="molecule type" value="Genomic_DNA"/>
</dbReference>
<keyword evidence="3" id="KW-1185">Reference proteome</keyword>
<proteinExistence type="predicted"/>
<accession>A0ABD3IP33</accession>
<sequence>MWGYPPTRRQLAATIGVFAAGATLIAVGIHLSFANIAPQKARAKARGEFVRSRLRTFLED</sequence>
<gene>
    <name evidence="2" type="ORF">ACJRO7_007742</name>
</gene>
<feature type="transmembrane region" description="Helical" evidence="1">
    <location>
        <begin position="12"/>
        <end position="36"/>
    </location>
</feature>
<dbReference type="Proteomes" id="UP001634007">
    <property type="component" value="Unassembled WGS sequence"/>
</dbReference>
<keyword evidence="1" id="KW-0472">Membrane</keyword>
<comment type="caution">
    <text evidence="2">The sequence shown here is derived from an EMBL/GenBank/DDBJ whole genome shotgun (WGS) entry which is preliminary data.</text>
</comment>
<evidence type="ECO:0000256" key="1">
    <source>
        <dbReference type="SAM" id="Phobius"/>
    </source>
</evidence>
<keyword evidence="1" id="KW-1133">Transmembrane helix</keyword>
<organism evidence="2 3">
    <name type="scientific">Eucalyptus globulus</name>
    <name type="common">Tasmanian blue gum</name>
    <dbReference type="NCBI Taxonomy" id="34317"/>
    <lineage>
        <taxon>Eukaryota</taxon>
        <taxon>Viridiplantae</taxon>
        <taxon>Streptophyta</taxon>
        <taxon>Embryophyta</taxon>
        <taxon>Tracheophyta</taxon>
        <taxon>Spermatophyta</taxon>
        <taxon>Magnoliopsida</taxon>
        <taxon>eudicotyledons</taxon>
        <taxon>Gunneridae</taxon>
        <taxon>Pentapetalae</taxon>
        <taxon>rosids</taxon>
        <taxon>malvids</taxon>
        <taxon>Myrtales</taxon>
        <taxon>Myrtaceae</taxon>
        <taxon>Myrtoideae</taxon>
        <taxon>Eucalypteae</taxon>
        <taxon>Eucalyptus</taxon>
    </lineage>
</organism>
<reference evidence="2 3" key="1">
    <citation type="submission" date="2024-11" db="EMBL/GenBank/DDBJ databases">
        <title>Chromosome-level genome assembly of Eucalyptus globulus Labill. provides insights into its genome evolution.</title>
        <authorList>
            <person name="Li X."/>
        </authorList>
    </citation>
    <scope>NUCLEOTIDE SEQUENCE [LARGE SCALE GENOMIC DNA]</scope>
    <source>
        <strain evidence="2">CL2024</strain>
        <tissue evidence="2">Fresh tender leaves</tissue>
    </source>
</reference>
<evidence type="ECO:0000313" key="2">
    <source>
        <dbReference type="EMBL" id="KAL3716022.1"/>
    </source>
</evidence>
<dbReference type="AlphaFoldDB" id="A0ABD3IP33"/>